<dbReference type="RefSeq" id="WP_073377238.1">
    <property type="nucleotide sequence ID" value="NZ_FQXS01000018.1"/>
</dbReference>
<dbReference type="InterPro" id="IPR006015">
    <property type="entry name" value="Universal_stress_UspA"/>
</dbReference>
<dbReference type="Pfam" id="PF00582">
    <property type="entry name" value="Usp"/>
    <property type="match status" value="1"/>
</dbReference>
<gene>
    <name evidence="3" type="ORF">SAMN02745124_02907</name>
</gene>
<keyword evidence="4" id="KW-1185">Reference proteome</keyword>
<dbReference type="CDD" id="cd00293">
    <property type="entry name" value="USP-like"/>
    <property type="match status" value="1"/>
</dbReference>
<organism evidence="3 4">
    <name type="scientific">Desulfofustis glycolicus DSM 9705</name>
    <dbReference type="NCBI Taxonomy" id="1121409"/>
    <lineage>
        <taxon>Bacteria</taxon>
        <taxon>Pseudomonadati</taxon>
        <taxon>Thermodesulfobacteriota</taxon>
        <taxon>Desulfobulbia</taxon>
        <taxon>Desulfobulbales</taxon>
        <taxon>Desulfocapsaceae</taxon>
        <taxon>Desulfofustis</taxon>
    </lineage>
</organism>
<dbReference type="PRINTS" id="PR01438">
    <property type="entry name" value="UNVRSLSTRESS"/>
</dbReference>
<accession>A0A1M5X9W4</accession>
<dbReference type="OrthoDB" id="5431433at2"/>
<name>A0A1M5X9W4_9BACT</name>
<dbReference type="InterPro" id="IPR006016">
    <property type="entry name" value="UspA"/>
</dbReference>
<dbReference type="STRING" id="1121409.SAMN02745124_02907"/>
<evidence type="ECO:0000256" key="1">
    <source>
        <dbReference type="ARBA" id="ARBA00008791"/>
    </source>
</evidence>
<dbReference type="SUPFAM" id="SSF52402">
    <property type="entry name" value="Adenine nucleotide alpha hydrolases-like"/>
    <property type="match status" value="1"/>
</dbReference>
<dbReference type="PANTHER" id="PTHR46268:SF6">
    <property type="entry name" value="UNIVERSAL STRESS PROTEIN UP12"/>
    <property type="match status" value="1"/>
</dbReference>
<dbReference type="Gene3D" id="3.40.50.620">
    <property type="entry name" value="HUPs"/>
    <property type="match status" value="1"/>
</dbReference>
<protein>
    <submittedName>
        <fullName evidence="3">Nucleotide-binding universal stress protein, UspA family</fullName>
    </submittedName>
</protein>
<evidence type="ECO:0000313" key="3">
    <source>
        <dbReference type="EMBL" id="SHH96581.1"/>
    </source>
</evidence>
<proteinExistence type="inferred from homology"/>
<dbReference type="InterPro" id="IPR014729">
    <property type="entry name" value="Rossmann-like_a/b/a_fold"/>
</dbReference>
<comment type="similarity">
    <text evidence="1">Belongs to the universal stress protein A family.</text>
</comment>
<dbReference type="AlphaFoldDB" id="A0A1M5X9W4"/>
<dbReference type="EMBL" id="FQXS01000018">
    <property type="protein sequence ID" value="SHH96581.1"/>
    <property type="molecule type" value="Genomic_DNA"/>
</dbReference>
<dbReference type="PANTHER" id="PTHR46268">
    <property type="entry name" value="STRESS RESPONSE PROTEIN NHAX"/>
    <property type="match status" value="1"/>
</dbReference>
<evidence type="ECO:0000259" key="2">
    <source>
        <dbReference type="Pfam" id="PF00582"/>
    </source>
</evidence>
<reference evidence="3 4" key="1">
    <citation type="submission" date="2016-11" db="EMBL/GenBank/DDBJ databases">
        <authorList>
            <person name="Jaros S."/>
            <person name="Januszkiewicz K."/>
            <person name="Wedrychowicz H."/>
        </authorList>
    </citation>
    <scope>NUCLEOTIDE SEQUENCE [LARGE SCALE GENOMIC DNA]</scope>
    <source>
        <strain evidence="3 4">DSM 9705</strain>
    </source>
</reference>
<sequence length="151" mass="16753">MKAIRKIVAGIDLSPFSSGILAYAGAISEGAGAEVIAVNVIDRNLVDSVETIFAREKRDFSSKRFLSDETYRRTQAMRELLEHSLPRHVPRSMKIRSGIPFTEVLRVVDEEEADLLVISAKGATNQKRHLLGGTCEKLFRHVPVSVLVLHS</sequence>
<evidence type="ECO:0000313" key="4">
    <source>
        <dbReference type="Proteomes" id="UP000184139"/>
    </source>
</evidence>
<dbReference type="Proteomes" id="UP000184139">
    <property type="component" value="Unassembled WGS sequence"/>
</dbReference>
<feature type="domain" description="UspA" evidence="2">
    <location>
        <begin position="4"/>
        <end position="150"/>
    </location>
</feature>